<reference evidence="3 4" key="1">
    <citation type="submission" date="2019-03" db="EMBL/GenBank/DDBJ databases">
        <title>Genomic Encyclopedia of Type Strains, Phase III (KMG-III): the genomes of soil and plant-associated and newly described type strains.</title>
        <authorList>
            <person name="Whitman W."/>
        </authorList>
    </citation>
    <scope>NUCLEOTIDE SEQUENCE [LARGE SCALE GENOMIC DNA]</scope>
    <source>
        <strain evidence="3 4">CECT 7378</strain>
    </source>
</reference>
<organism evidence="3 4">
    <name type="scientific">Marinomonas balearica</name>
    <dbReference type="NCBI Taxonomy" id="491947"/>
    <lineage>
        <taxon>Bacteria</taxon>
        <taxon>Pseudomonadati</taxon>
        <taxon>Pseudomonadota</taxon>
        <taxon>Gammaproteobacteria</taxon>
        <taxon>Oceanospirillales</taxon>
        <taxon>Oceanospirillaceae</taxon>
        <taxon>Marinomonas</taxon>
    </lineage>
</organism>
<dbReference type="RefSeq" id="WP_133503322.1">
    <property type="nucleotide sequence ID" value="NZ_SNXC01000011.1"/>
</dbReference>
<evidence type="ECO:0000313" key="4">
    <source>
        <dbReference type="Proteomes" id="UP000294656"/>
    </source>
</evidence>
<name>A0A4V3CGJ3_9GAMM</name>
<dbReference type="AlphaFoldDB" id="A0A4V3CGJ3"/>
<evidence type="ECO:0000313" key="3">
    <source>
        <dbReference type="EMBL" id="TDO97902.1"/>
    </source>
</evidence>
<feature type="region of interest" description="Disordered" evidence="1">
    <location>
        <begin position="332"/>
        <end position="357"/>
    </location>
</feature>
<dbReference type="Proteomes" id="UP000294656">
    <property type="component" value="Unassembled WGS sequence"/>
</dbReference>
<evidence type="ECO:0000256" key="1">
    <source>
        <dbReference type="SAM" id="MobiDB-lite"/>
    </source>
</evidence>
<comment type="caution">
    <text evidence="3">The sequence shown here is derived from an EMBL/GenBank/DDBJ whole genome shotgun (WGS) entry which is preliminary data.</text>
</comment>
<feature type="domain" description="YHYH" evidence="2">
    <location>
        <begin position="124"/>
        <end position="326"/>
    </location>
</feature>
<sequence length="357" mass="39549">MTHSSSSLEKINKIAVSKYTSAGLLALLLSACGESHTHSHAINDHAVDLKDAILQNRSADCADYANEYGSSVKDIRKNEHFIAQVSIEVQDRYCTLTSNNIPNHDFNDRNARFATNAKEVSQSFNIKRAPQLSYRVTPLEQSTYNGIMINGVPIDILSAACYSPNARRADRQGNIPIGCRSDAKWLVDPLGPNANMGADAHNAHTQPDGSYHYHGNPNALFDEKPGNNGSPTIGFAADGFPIYGSYFYDETRKQVRKAKSGYRLKSGTRPTRSSTSPGGNYDGTYIQDWEFANTGDLDQCNGMTVNGQYGYYVTDTYPWIVNCFSGTPDPSFRKRMGKNKQPNHKNTQHRFPPKPAY</sequence>
<keyword evidence="4" id="KW-1185">Reference proteome</keyword>
<gene>
    <name evidence="3" type="ORF">DFP79_1531</name>
</gene>
<dbReference type="InterPro" id="IPR025924">
    <property type="entry name" value="YHYH_dom"/>
</dbReference>
<feature type="compositionally biased region" description="Basic residues" evidence="1">
    <location>
        <begin position="333"/>
        <end position="357"/>
    </location>
</feature>
<protein>
    <submittedName>
        <fullName evidence="3">YHYH protein</fullName>
    </submittedName>
</protein>
<dbReference type="OrthoDB" id="9796530at2"/>
<dbReference type="Pfam" id="PF14240">
    <property type="entry name" value="YHYH"/>
    <property type="match status" value="1"/>
</dbReference>
<evidence type="ECO:0000259" key="2">
    <source>
        <dbReference type="Pfam" id="PF14240"/>
    </source>
</evidence>
<proteinExistence type="predicted"/>
<dbReference type="EMBL" id="SNXC01000011">
    <property type="protein sequence ID" value="TDO97902.1"/>
    <property type="molecule type" value="Genomic_DNA"/>
</dbReference>
<accession>A0A4V3CGJ3</accession>